<dbReference type="KEGG" id="bvv:BHK69_22855"/>
<dbReference type="PANTHER" id="PTHR43639">
    <property type="entry name" value="OXIDOREDUCTASE, SHORT-CHAIN DEHYDROGENASE/REDUCTASE FAMILY (AFU_ORTHOLOGUE AFUA_5G02870)"/>
    <property type="match status" value="1"/>
</dbReference>
<keyword evidence="2" id="KW-0560">Oxidoreductase</keyword>
<accession>A0A1D7U690</accession>
<evidence type="ECO:0000256" key="1">
    <source>
        <dbReference type="ARBA" id="ARBA00006484"/>
    </source>
</evidence>
<dbReference type="InterPro" id="IPR002347">
    <property type="entry name" value="SDR_fam"/>
</dbReference>
<gene>
    <name evidence="3" type="ORF">BHK69_22855</name>
</gene>
<dbReference type="AlphaFoldDB" id="A0A1D7U690"/>
<dbReference type="PROSITE" id="PS00061">
    <property type="entry name" value="ADH_SHORT"/>
    <property type="match status" value="1"/>
</dbReference>
<dbReference type="InterPro" id="IPR020904">
    <property type="entry name" value="Sc_DH/Rdtase_CS"/>
</dbReference>
<dbReference type="Pfam" id="PF13561">
    <property type="entry name" value="adh_short_C2"/>
    <property type="match status" value="1"/>
</dbReference>
<dbReference type="STRING" id="1526658.BHK69_22855"/>
<dbReference type="FunFam" id="3.40.50.720:FF:000084">
    <property type="entry name" value="Short-chain dehydrogenase reductase"/>
    <property type="match status" value="1"/>
</dbReference>
<dbReference type="InterPro" id="IPR036291">
    <property type="entry name" value="NAD(P)-bd_dom_sf"/>
</dbReference>
<dbReference type="GO" id="GO:0016491">
    <property type="term" value="F:oxidoreductase activity"/>
    <property type="evidence" value="ECO:0007669"/>
    <property type="project" value="UniProtKB-KW"/>
</dbReference>
<dbReference type="Gene3D" id="3.40.50.720">
    <property type="entry name" value="NAD(P)-binding Rossmann-like Domain"/>
    <property type="match status" value="1"/>
</dbReference>
<dbReference type="RefSeq" id="WP_069692102.1">
    <property type="nucleotide sequence ID" value="NZ_CP017147.1"/>
</dbReference>
<dbReference type="EMBL" id="CP017147">
    <property type="protein sequence ID" value="AOO82896.1"/>
    <property type="molecule type" value="Genomic_DNA"/>
</dbReference>
<dbReference type="OrthoDB" id="20590at2"/>
<dbReference type="CDD" id="cd05233">
    <property type="entry name" value="SDR_c"/>
    <property type="match status" value="1"/>
</dbReference>
<protein>
    <submittedName>
        <fullName evidence="3">NAD(P)-dependent oxidoreductase</fullName>
    </submittedName>
</protein>
<evidence type="ECO:0000313" key="4">
    <source>
        <dbReference type="Proteomes" id="UP000094969"/>
    </source>
</evidence>
<reference evidence="3 4" key="1">
    <citation type="journal article" date="2015" name="Antonie Van Leeuwenhoek">
        <title>Bosea vaviloviae sp. nov., a new species of slow-growing rhizobia isolated from nodules of the relict species Vavilovia formosa (Stev.) Fed.</title>
        <authorList>
            <person name="Safronova V.I."/>
            <person name="Kuznetsova I.G."/>
            <person name="Sazanova A.L."/>
            <person name="Kimeklis A.K."/>
            <person name="Belimov A.A."/>
            <person name="Andronov E.E."/>
            <person name="Pinaev A.G."/>
            <person name="Chizhevskaya E.P."/>
            <person name="Pukhaev A.R."/>
            <person name="Popov K.P."/>
            <person name="Willems A."/>
            <person name="Tikhonovich I.A."/>
        </authorList>
    </citation>
    <scope>NUCLEOTIDE SEQUENCE [LARGE SCALE GENOMIC DNA]</scope>
    <source>
        <strain evidence="3 4">Vaf18</strain>
    </source>
</reference>
<dbReference type="SUPFAM" id="SSF51735">
    <property type="entry name" value="NAD(P)-binding Rossmann-fold domains"/>
    <property type="match status" value="1"/>
</dbReference>
<name>A0A1D7U690_9HYPH</name>
<sequence length="250" mass="25045">MNRPVLLVTGGSRGIGAATAIMAAKRGYDVAVNYQSNADAAAEVVAACEAAGARAVALQGDMASATDIIRVFAEAKAALGPLSHVVNNAGITGKASSLAEADTGVIRACIDVNVTGAILVAREAARALGANAEAKGRAIVNISSAAVTLGSPGEFVWYAASKGAIDSLTIGLAKELAPAGIRVNAVAPGMTETDIHAMSSGEPGRVARIAPTIPLKRVATPDEIAESILFLLSEASAYTTGVILRVAGGR</sequence>
<organism evidence="3 4">
    <name type="scientific">Bosea vaviloviae</name>
    <dbReference type="NCBI Taxonomy" id="1526658"/>
    <lineage>
        <taxon>Bacteria</taxon>
        <taxon>Pseudomonadati</taxon>
        <taxon>Pseudomonadota</taxon>
        <taxon>Alphaproteobacteria</taxon>
        <taxon>Hyphomicrobiales</taxon>
        <taxon>Boseaceae</taxon>
        <taxon>Bosea</taxon>
    </lineage>
</organism>
<keyword evidence="4" id="KW-1185">Reference proteome</keyword>
<evidence type="ECO:0000313" key="3">
    <source>
        <dbReference type="EMBL" id="AOO82896.1"/>
    </source>
</evidence>
<dbReference type="Proteomes" id="UP000094969">
    <property type="component" value="Chromosome"/>
</dbReference>
<dbReference type="PRINTS" id="PR00080">
    <property type="entry name" value="SDRFAMILY"/>
</dbReference>
<dbReference type="PRINTS" id="PR00081">
    <property type="entry name" value="GDHRDH"/>
</dbReference>
<proteinExistence type="inferred from homology"/>
<comment type="similarity">
    <text evidence="1">Belongs to the short-chain dehydrogenases/reductases (SDR) family.</text>
</comment>
<evidence type="ECO:0000256" key="2">
    <source>
        <dbReference type="ARBA" id="ARBA00023002"/>
    </source>
</evidence>
<dbReference type="PANTHER" id="PTHR43639:SF1">
    <property type="entry name" value="SHORT-CHAIN DEHYDROGENASE_REDUCTASE FAMILY PROTEIN"/>
    <property type="match status" value="1"/>
</dbReference>